<dbReference type="OrthoDB" id="9954299at2"/>
<dbReference type="KEGG" id="hdn:Hden_3214"/>
<reference evidence="2" key="1">
    <citation type="journal article" date="2011" name="J. Bacteriol.">
        <title>Genome sequences of eight morphologically diverse alphaproteobacteria.</title>
        <authorList>
            <consortium name="US DOE Joint Genome Institute"/>
            <person name="Brown P.J."/>
            <person name="Kysela D.T."/>
            <person name="Buechlein A."/>
            <person name="Hemmerich C."/>
            <person name="Brun Y.V."/>
        </authorList>
    </citation>
    <scope>NUCLEOTIDE SEQUENCE [LARGE SCALE GENOMIC DNA]</scope>
    <source>
        <strain evidence="2">ATCC 51888 / DSM 1869 / NCIB 11706 / TK 0415</strain>
    </source>
</reference>
<dbReference type="RefSeq" id="WP_013217168.1">
    <property type="nucleotide sequence ID" value="NC_014313.1"/>
</dbReference>
<organism evidence="1 2">
    <name type="scientific">Hyphomicrobium denitrificans (strain ATCC 51888 / DSM 1869 / NCIMB 11706 / TK 0415)</name>
    <dbReference type="NCBI Taxonomy" id="582899"/>
    <lineage>
        <taxon>Bacteria</taxon>
        <taxon>Pseudomonadati</taxon>
        <taxon>Pseudomonadota</taxon>
        <taxon>Alphaproteobacteria</taxon>
        <taxon>Hyphomicrobiales</taxon>
        <taxon>Hyphomicrobiaceae</taxon>
        <taxon>Hyphomicrobium</taxon>
    </lineage>
</organism>
<dbReference type="EMBL" id="CP002083">
    <property type="protein sequence ID" value="ADJ25009.1"/>
    <property type="molecule type" value="Genomic_DNA"/>
</dbReference>
<accession>D8JWQ1</accession>
<evidence type="ECO:0000313" key="2">
    <source>
        <dbReference type="Proteomes" id="UP000002033"/>
    </source>
</evidence>
<dbReference type="AlphaFoldDB" id="D8JWQ1"/>
<proteinExistence type="predicted"/>
<name>D8JWQ1_HYPDA</name>
<evidence type="ECO:0000313" key="1">
    <source>
        <dbReference type="EMBL" id="ADJ25009.1"/>
    </source>
</evidence>
<sequence>MGSESISTASSAAVLADLRARRDELDRIIKGLEGIYGPVSVPTPPAHLKQNTAPPTVASREIAKTAPLAPALIATTPQARTATGNNGIGEACAKIVERHANKQGLSTRQVTDLLLESGFVLNTKNPTANVWSALDHRCKISGDVEKVGRNWRKPEAVSPAQVNGAH</sequence>
<keyword evidence="2" id="KW-1185">Reference proteome</keyword>
<dbReference type="Proteomes" id="UP000002033">
    <property type="component" value="Chromosome"/>
</dbReference>
<dbReference type="HOGENOM" id="CLU_1641469_0_0_5"/>
<gene>
    <name evidence="1" type="ordered locus">Hden_3214</name>
</gene>
<protein>
    <submittedName>
        <fullName evidence="1">Uncharacterized protein</fullName>
    </submittedName>
</protein>